<protein>
    <submittedName>
        <fullName evidence="3">Uncharacterized protein</fullName>
    </submittedName>
</protein>
<dbReference type="Proteomes" id="UP000191691">
    <property type="component" value="Unassembled WGS sequence"/>
</dbReference>
<keyword evidence="4" id="KW-1185">Reference proteome</keyword>
<proteinExistence type="predicted"/>
<evidence type="ECO:0000313" key="4">
    <source>
        <dbReference type="Proteomes" id="UP000191691"/>
    </source>
</evidence>
<keyword evidence="1" id="KW-0175">Coiled coil</keyword>
<evidence type="ECO:0000256" key="2">
    <source>
        <dbReference type="SAM" id="MobiDB-lite"/>
    </source>
</evidence>
<gene>
    <name evidence="3" type="ORF">PENNAL_c0131G08566</name>
</gene>
<dbReference type="AlphaFoldDB" id="A0A1V6X3B5"/>
<dbReference type="EMBL" id="MOOB01000131">
    <property type="protein sequence ID" value="OQE69642.1"/>
    <property type="molecule type" value="Genomic_DNA"/>
</dbReference>
<sequence length="227" mass="25971">MVKWPSFAPLVVTSLSKSLAALSLHHGIYRSALSACNNVIHRKHKSCFRPFNLFSLFLLPILKFRSQFLNILPMAYTQRLGSRSQPGGYQTRFSSMMYPVEEQTPTEATSPRLTQEQRPLQETPDLTPRTGKEKAQQYSHSTHQDPDLHKRVKKIEHFIKRITQDGFADVLTENAALLSETTALKGRIQELEGTLENMKNRLDELCKERRVSTIQSNPARKKRAVPQ</sequence>
<accession>A0A1V6X3B5</accession>
<comment type="caution">
    <text evidence="3">The sequence shown here is derived from an EMBL/GenBank/DDBJ whole genome shotgun (WGS) entry which is preliminary data.</text>
</comment>
<organism evidence="3 4">
    <name type="scientific">Penicillium nalgiovense</name>
    <dbReference type="NCBI Taxonomy" id="60175"/>
    <lineage>
        <taxon>Eukaryota</taxon>
        <taxon>Fungi</taxon>
        <taxon>Dikarya</taxon>
        <taxon>Ascomycota</taxon>
        <taxon>Pezizomycotina</taxon>
        <taxon>Eurotiomycetes</taxon>
        <taxon>Eurotiomycetidae</taxon>
        <taxon>Eurotiales</taxon>
        <taxon>Aspergillaceae</taxon>
        <taxon>Penicillium</taxon>
    </lineage>
</organism>
<dbReference type="OMA" id="RITPFHL"/>
<name>A0A1V6X3B5_PENNA</name>
<evidence type="ECO:0000256" key="1">
    <source>
        <dbReference type="SAM" id="Coils"/>
    </source>
</evidence>
<feature type="compositionally biased region" description="Polar residues" evidence="2">
    <location>
        <begin position="103"/>
        <end position="120"/>
    </location>
</feature>
<evidence type="ECO:0000313" key="3">
    <source>
        <dbReference type="EMBL" id="OQE69642.1"/>
    </source>
</evidence>
<feature type="region of interest" description="Disordered" evidence="2">
    <location>
        <begin position="101"/>
        <end position="147"/>
    </location>
</feature>
<reference evidence="4" key="1">
    <citation type="journal article" date="2017" name="Nat. Microbiol.">
        <title>Global analysis of biosynthetic gene clusters reveals vast potential of secondary metabolite production in Penicillium species.</title>
        <authorList>
            <person name="Nielsen J.C."/>
            <person name="Grijseels S."/>
            <person name="Prigent S."/>
            <person name="Ji B."/>
            <person name="Dainat J."/>
            <person name="Nielsen K.F."/>
            <person name="Frisvad J.C."/>
            <person name="Workman M."/>
            <person name="Nielsen J."/>
        </authorList>
    </citation>
    <scope>NUCLEOTIDE SEQUENCE [LARGE SCALE GENOMIC DNA]</scope>
    <source>
        <strain evidence="4">IBT 13039</strain>
    </source>
</reference>
<feature type="coiled-coil region" evidence="1">
    <location>
        <begin position="181"/>
        <end position="215"/>
    </location>
</feature>